<dbReference type="EMBL" id="MU006254">
    <property type="protein sequence ID" value="KAF2818278.1"/>
    <property type="molecule type" value="Genomic_DNA"/>
</dbReference>
<feature type="non-terminal residue" evidence="1">
    <location>
        <position position="1"/>
    </location>
</feature>
<accession>A0A6A6ZBQ2</accession>
<gene>
    <name evidence="1" type="ORF">CC86DRAFT_433761</name>
</gene>
<protein>
    <submittedName>
        <fullName evidence="1">Uncharacterized protein</fullName>
    </submittedName>
</protein>
<evidence type="ECO:0000313" key="2">
    <source>
        <dbReference type="Proteomes" id="UP000799424"/>
    </source>
</evidence>
<dbReference type="Proteomes" id="UP000799424">
    <property type="component" value="Unassembled WGS sequence"/>
</dbReference>
<organism evidence="1 2">
    <name type="scientific">Ophiobolus disseminans</name>
    <dbReference type="NCBI Taxonomy" id="1469910"/>
    <lineage>
        <taxon>Eukaryota</taxon>
        <taxon>Fungi</taxon>
        <taxon>Dikarya</taxon>
        <taxon>Ascomycota</taxon>
        <taxon>Pezizomycotina</taxon>
        <taxon>Dothideomycetes</taxon>
        <taxon>Pleosporomycetidae</taxon>
        <taxon>Pleosporales</taxon>
        <taxon>Pleosporineae</taxon>
        <taxon>Phaeosphaeriaceae</taxon>
        <taxon>Ophiobolus</taxon>
    </lineage>
</organism>
<name>A0A6A6ZBQ2_9PLEO</name>
<sequence>HHNAPVTASTTTHCYRVHPQRTLPGSLPKSTLYTTTASAIATESNPAVTRVTVILNTPDD</sequence>
<keyword evidence="2" id="KW-1185">Reference proteome</keyword>
<reference evidence="1" key="1">
    <citation type="journal article" date="2020" name="Stud. Mycol.">
        <title>101 Dothideomycetes genomes: a test case for predicting lifestyles and emergence of pathogens.</title>
        <authorList>
            <person name="Haridas S."/>
            <person name="Albert R."/>
            <person name="Binder M."/>
            <person name="Bloem J."/>
            <person name="Labutti K."/>
            <person name="Salamov A."/>
            <person name="Andreopoulos B."/>
            <person name="Baker S."/>
            <person name="Barry K."/>
            <person name="Bills G."/>
            <person name="Bluhm B."/>
            <person name="Cannon C."/>
            <person name="Castanera R."/>
            <person name="Culley D."/>
            <person name="Daum C."/>
            <person name="Ezra D."/>
            <person name="Gonzalez J."/>
            <person name="Henrissat B."/>
            <person name="Kuo A."/>
            <person name="Liang C."/>
            <person name="Lipzen A."/>
            <person name="Lutzoni F."/>
            <person name="Magnuson J."/>
            <person name="Mondo S."/>
            <person name="Nolan M."/>
            <person name="Ohm R."/>
            <person name="Pangilinan J."/>
            <person name="Park H.-J."/>
            <person name="Ramirez L."/>
            <person name="Alfaro M."/>
            <person name="Sun H."/>
            <person name="Tritt A."/>
            <person name="Yoshinaga Y."/>
            <person name="Zwiers L.-H."/>
            <person name="Turgeon B."/>
            <person name="Goodwin S."/>
            <person name="Spatafora J."/>
            <person name="Crous P."/>
            <person name="Grigoriev I."/>
        </authorList>
    </citation>
    <scope>NUCLEOTIDE SEQUENCE</scope>
    <source>
        <strain evidence="1">CBS 113818</strain>
    </source>
</reference>
<dbReference type="AlphaFoldDB" id="A0A6A6ZBQ2"/>
<proteinExistence type="predicted"/>
<evidence type="ECO:0000313" key="1">
    <source>
        <dbReference type="EMBL" id="KAF2818278.1"/>
    </source>
</evidence>